<accession>A0A5J4VGE8</accession>
<proteinExistence type="predicted"/>
<dbReference type="Proteomes" id="UP000324800">
    <property type="component" value="Unassembled WGS sequence"/>
</dbReference>
<evidence type="ECO:0000256" key="1">
    <source>
        <dbReference type="SAM" id="MobiDB-lite"/>
    </source>
</evidence>
<evidence type="ECO:0000313" key="3">
    <source>
        <dbReference type="Proteomes" id="UP000324800"/>
    </source>
</evidence>
<dbReference type="EMBL" id="SNRW01007339">
    <property type="protein sequence ID" value="KAA6381406.1"/>
    <property type="molecule type" value="Genomic_DNA"/>
</dbReference>
<feature type="compositionally biased region" description="Basic and acidic residues" evidence="1">
    <location>
        <begin position="388"/>
        <end position="397"/>
    </location>
</feature>
<dbReference type="AlphaFoldDB" id="A0A5J4VGE8"/>
<comment type="caution">
    <text evidence="2">The sequence shown here is derived from an EMBL/GenBank/DDBJ whole genome shotgun (WGS) entry which is preliminary data.</text>
</comment>
<sequence>MHFEEFNDKYARSLICVLGRESTFGSQRSDLPLIENESNPSEQITKTFDLENEIFFENMVSDIFIFEIDRHHILGNARSKARQFLEKRLNIRQKDNDDLNEQNKIYFEDEDIQQSLDECEQLEHSYADMSTSPMGSVYDKTQLLNVSITLHKRIRILGGVQNIFGYPSLLVVMNNRGAFVFLVGPRLNDQEISSVSKVQSKAIPSKPIEPLIRNLPLLSGSDIASAAGIYLKHCEKDLVQTAARFSQRTKIVAQTYAPSLVIDASPLGFNQFGIISDFNALIYVLLPNPLFKRVKQQNKIKNTDKVFDNDGYQYLPMCAVLNAKIALPRHYQFIVRCDPGTNSIFEGLSQGFFNKMYKYIDLLDSQQSQTSTQLEDLKQQKLNENNSEFDKQDEKQRNIENINEQQNENEDNSLHAEDLESDYYLHMKQQNPQFRRILDVSPKGSLQNFPSIPPFAIFSKTGAILRCQPSNYDVIPIKDIFITLHIHLLQDLQFGHIWKDTQNELVQDFQHVEDQAFRMSVIERSLTEYITTGKISRNQHFMVSDFLPTIYGARDGRFIESKSIFGSSPHPITAHHS</sequence>
<feature type="region of interest" description="Disordered" evidence="1">
    <location>
        <begin position="371"/>
        <end position="397"/>
    </location>
</feature>
<gene>
    <name evidence="2" type="ORF">EZS28_023066</name>
</gene>
<organism evidence="2 3">
    <name type="scientific">Streblomastix strix</name>
    <dbReference type="NCBI Taxonomy" id="222440"/>
    <lineage>
        <taxon>Eukaryota</taxon>
        <taxon>Metamonada</taxon>
        <taxon>Preaxostyla</taxon>
        <taxon>Oxymonadida</taxon>
        <taxon>Streblomastigidae</taxon>
        <taxon>Streblomastix</taxon>
    </lineage>
</organism>
<name>A0A5J4VGE8_9EUKA</name>
<reference evidence="2 3" key="1">
    <citation type="submission" date="2019-03" db="EMBL/GenBank/DDBJ databases">
        <title>Single cell metagenomics reveals metabolic interactions within the superorganism composed of flagellate Streblomastix strix and complex community of Bacteroidetes bacteria on its surface.</title>
        <authorList>
            <person name="Treitli S.C."/>
            <person name="Kolisko M."/>
            <person name="Husnik F."/>
            <person name="Keeling P."/>
            <person name="Hampl V."/>
        </authorList>
    </citation>
    <scope>NUCLEOTIDE SEQUENCE [LARGE SCALE GENOMIC DNA]</scope>
    <source>
        <strain evidence="2">ST1C</strain>
    </source>
</reference>
<evidence type="ECO:0000313" key="2">
    <source>
        <dbReference type="EMBL" id="KAA6381406.1"/>
    </source>
</evidence>
<protein>
    <submittedName>
        <fullName evidence="2">Uncharacterized protein</fullName>
    </submittedName>
</protein>